<reference evidence="2" key="1">
    <citation type="submission" date="2022-08" db="EMBL/GenBank/DDBJ databases">
        <title>Genomic Encyclopedia of Type Strains, Phase III (KMG-III): the genomes of soil and plant-associated and newly described type strains.</title>
        <authorList>
            <person name="Whitman W."/>
        </authorList>
    </citation>
    <scope>NUCLEOTIDE SEQUENCE</scope>
    <source>
        <strain evidence="2">HMT 1</strain>
    </source>
</reference>
<sequence>MPRLMLTDADWSRLSSLLQLSGRVYNKTEHRLTLEGILYRMRTGCPWR</sequence>
<dbReference type="Proteomes" id="UP001204445">
    <property type="component" value="Unassembled WGS sequence"/>
</dbReference>
<accession>A0AAE3HIB5</accession>
<dbReference type="EMBL" id="JANUCT010000005">
    <property type="protein sequence ID" value="MCS3902839.1"/>
    <property type="molecule type" value="Genomic_DNA"/>
</dbReference>
<dbReference type="InterPro" id="IPR052909">
    <property type="entry name" value="Transposase_6_like"/>
</dbReference>
<dbReference type="InterPro" id="IPR025161">
    <property type="entry name" value="IS402-like_dom"/>
</dbReference>
<dbReference type="PANTHER" id="PTHR46637">
    <property type="entry name" value="TIS1421-TRANSPOSASE PROTEIN A"/>
    <property type="match status" value="1"/>
</dbReference>
<organism evidence="2 3">
    <name type="scientific">Methylohalomonas lacus</name>
    <dbReference type="NCBI Taxonomy" id="398773"/>
    <lineage>
        <taxon>Bacteria</taxon>
        <taxon>Pseudomonadati</taxon>
        <taxon>Pseudomonadota</taxon>
        <taxon>Gammaproteobacteria</taxon>
        <taxon>Methylohalomonadales</taxon>
        <taxon>Methylohalomonadaceae</taxon>
        <taxon>Methylohalomonas</taxon>
    </lineage>
</organism>
<dbReference type="AlphaFoldDB" id="A0AAE3HIB5"/>
<protein>
    <submittedName>
        <fullName evidence="2">Transposase</fullName>
    </submittedName>
</protein>
<gene>
    <name evidence="2" type="ORF">J2T55_000847</name>
</gene>
<feature type="non-terminal residue" evidence="2">
    <location>
        <position position="48"/>
    </location>
</feature>
<keyword evidence="3" id="KW-1185">Reference proteome</keyword>
<evidence type="ECO:0000259" key="1">
    <source>
        <dbReference type="Pfam" id="PF13340"/>
    </source>
</evidence>
<comment type="caution">
    <text evidence="2">The sequence shown here is derived from an EMBL/GenBank/DDBJ whole genome shotgun (WGS) entry which is preliminary data.</text>
</comment>
<dbReference type="RefSeq" id="WP_259054621.1">
    <property type="nucleotide sequence ID" value="NZ_JANUCT010000005.1"/>
</dbReference>
<evidence type="ECO:0000313" key="3">
    <source>
        <dbReference type="Proteomes" id="UP001204445"/>
    </source>
</evidence>
<evidence type="ECO:0000313" key="2">
    <source>
        <dbReference type="EMBL" id="MCS3902839.1"/>
    </source>
</evidence>
<proteinExistence type="predicted"/>
<dbReference type="Pfam" id="PF13340">
    <property type="entry name" value="DUF4096"/>
    <property type="match status" value="1"/>
</dbReference>
<name>A0AAE3HIB5_9GAMM</name>
<dbReference type="PANTHER" id="PTHR46637:SF1">
    <property type="entry name" value="BLL5188 PROTEIN"/>
    <property type="match status" value="1"/>
</dbReference>
<feature type="domain" description="Insertion element IS402-like" evidence="1">
    <location>
        <begin position="6"/>
        <end position="48"/>
    </location>
</feature>